<dbReference type="PROSITE" id="PS50910">
    <property type="entry name" value="HEPN"/>
    <property type="match status" value="1"/>
</dbReference>
<reference evidence="2" key="1">
    <citation type="journal article" date="2020" name="bioRxiv">
        <title>A rank-normalized archaeal taxonomy based on genome phylogeny resolves widespread incomplete and uneven classifications.</title>
        <authorList>
            <person name="Rinke C."/>
            <person name="Chuvochina M."/>
            <person name="Mussig A.J."/>
            <person name="Chaumeil P.-A."/>
            <person name="Waite D.W."/>
            <person name="Whitman W.B."/>
            <person name="Parks D.H."/>
            <person name="Hugenholtz P."/>
        </authorList>
    </citation>
    <scope>NUCLEOTIDE SEQUENCE</scope>
    <source>
        <strain evidence="2">UBA8853</strain>
    </source>
</reference>
<evidence type="ECO:0000313" key="3">
    <source>
        <dbReference type="Proteomes" id="UP000619545"/>
    </source>
</evidence>
<dbReference type="AlphaFoldDB" id="A0A832T5C1"/>
<dbReference type="InterPro" id="IPR007842">
    <property type="entry name" value="HEPN_dom"/>
</dbReference>
<evidence type="ECO:0000259" key="1">
    <source>
        <dbReference type="PROSITE" id="PS50910"/>
    </source>
</evidence>
<dbReference type="Pfam" id="PF05168">
    <property type="entry name" value="HEPN"/>
    <property type="match status" value="1"/>
</dbReference>
<gene>
    <name evidence="2" type="ORF">HA336_00900</name>
</gene>
<dbReference type="SUPFAM" id="SSF81593">
    <property type="entry name" value="Nucleotidyltransferase substrate binding subunit/domain"/>
    <property type="match status" value="1"/>
</dbReference>
<dbReference type="Gene3D" id="1.20.120.330">
    <property type="entry name" value="Nucleotidyltransferases domain 2"/>
    <property type="match status" value="1"/>
</dbReference>
<proteinExistence type="predicted"/>
<name>A0A832T5C1_9EURY</name>
<feature type="domain" description="HEPN" evidence="1">
    <location>
        <begin position="9"/>
        <end position="73"/>
    </location>
</feature>
<comment type="caution">
    <text evidence="2">The sequence shown here is derived from an EMBL/GenBank/DDBJ whole genome shotgun (WGS) entry which is preliminary data.</text>
</comment>
<dbReference type="GeneID" id="1477239"/>
<organism evidence="2 3">
    <name type="scientific">Methanopyrus kandleri</name>
    <dbReference type="NCBI Taxonomy" id="2320"/>
    <lineage>
        <taxon>Archaea</taxon>
        <taxon>Methanobacteriati</taxon>
        <taxon>Methanobacteriota</taxon>
        <taxon>Methanomada group</taxon>
        <taxon>Methanopyri</taxon>
        <taxon>Methanopyrales</taxon>
        <taxon>Methanopyraceae</taxon>
        <taxon>Methanopyrus</taxon>
    </lineage>
</organism>
<evidence type="ECO:0000313" key="2">
    <source>
        <dbReference type="EMBL" id="HII69774.1"/>
    </source>
</evidence>
<sequence length="73" mass="8302">MRRLRKKLLERAEGSLEAARWLLGRGNTDLALVMAERAAGLRIRAAQILLAGEHARGHDLRDLRGRAHRRVRV</sequence>
<dbReference type="RefSeq" id="WP_011019506.1">
    <property type="nucleotide sequence ID" value="NZ_DUJS01000001.1"/>
</dbReference>
<protein>
    <submittedName>
        <fullName evidence="2">HEPN domain-containing protein</fullName>
    </submittedName>
</protein>
<accession>A0A832T5C1</accession>
<dbReference type="Proteomes" id="UP000619545">
    <property type="component" value="Unassembled WGS sequence"/>
</dbReference>
<dbReference type="EMBL" id="DUJS01000001">
    <property type="protein sequence ID" value="HII69774.1"/>
    <property type="molecule type" value="Genomic_DNA"/>
</dbReference>